<protein>
    <submittedName>
        <fullName evidence="2">Uncharacterized protein</fullName>
    </submittedName>
</protein>
<feature type="region of interest" description="Disordered" evidence="1">
    <location>
        <begin position="212"/>
        <end position="235"/>
    </location>
</feature>
<name>A0A6C0K2X9_9ZZZZ</name>
<proteinExistence type="predicted"/>
<evidence type="ECO:0000256" key="1">
    <source>
        <dbReference type="SAM" id="MobiDB-lite"/>
    </source>
</evidence>
<organism evidence="2">
    <name type="scientific">viral metagenome</name>
    <dbReference type="NCBI Taxonomy" id="1070528"/>
    <lineage>
        <taxon>unclassified sequences</taxon>
        <taxon>metagenomes</taxon>
        <taxon>organismal metagenomes</taxon>
    </lineage>
</organism>
<reference evidence="2" key="1">
    <citation type="journal article" date="2020" name="Nature">
        <title>Giant virus diversity and host interactions through global metagenomics.</title>
        <authorList>
            <person name="Schulz F."/>
            <person name="Roux S."/>
            <person name="Paez-Espino D."/>
            <person name="Jungbluth S."/>
            <person name="Walsh D.A."/>
            <person name="Denef V.J."/>
            <person name="McMahon K.D."/>
            <person name="Konstantinidis K.T."/>
            <person name="Eloe-Fadrosh E.A."/>
            <person name="Kyrpides N.C."/>
            <person name="Woyke T."/>
        </authorList>
    </citation>
    <scope>NUCLEOTIDE SEQUENCE</scope>
    <source>
        <strain evidence="2">GVMAG-S-1101171-110</strain>
    </source>
</reference>
<evidence type="ECO:0000313" key="2">
    <source>
        <dbReference type="EMBL" id="QHU12415.1"/>
    </source>
</evidence>
<accession>A0A6C0K2X9</accession>
<dbReference type="EMBL" id="MN740799">
    <property type="protein sequence ID" value="QHU12415.1"/>
    <property type="molecule type" value="Genomic_DNA"/>
</dbReference>
<sequence>MSVLASEFDASNVTFGEIKVLQSGAKSVNLSYDGRPLVMQVSNLDVPYGLNKDDKYGPTKYSVNLSLRDFDSNPKVKAIFDALTGLDDRVIHECVDKNWLKKPGMTEPILKQMKLYKPTVKFSEDENGNRKPYPPTVKVALRKKKDDSFETVFYDTDKKEIKDVPVEDLVVRRMTATVLLECTGVWISSVGCGLTWKAKQFKVVSRPDGVGRGYGFRDEDEDTPASTTQAAKPSSFAAAFDDDEELNEEELVSQVKPAAPVVEEPVPKVKTIVKKKVVGK</sequence>
<dbReference type="AlphaFoldDB" id="A0A6C0K2X9"/>